<dbReference type="EMBL" id="GGEC01055840">
    <property type="protein sequence ID" value="MBX36324.1"/>
    <property type="molecule type" value="Transcribed_RNA"/>
</dbReference>
<dbReference type="Gene3D" id="1.10.287.1480">
    <property type="match status" value="1"/>
</dbReference>
<proteinExistence type="inferred from homology"/>
<keyword evidence="4" id="KW-0496">Mitochondrion</keyword>
<evidence type="ECO:0000313" key="8">
    <source>
        <dbReference type="EMBL" id="MBX36324.1"/>
    </source>
</evidence>
<evidence type="ECO:0000256" key="3">
    <source>
        <dbReference type="ARBA" id="ARBA00022980"/>
    </source>
</evidence>
<keyword evidence="5" id="KW-0687">Ribonucleoprotein</keyword>
<dbReference type="PANTHER" id="PTHR19836:SF30">
    <property type="entry name" value="RIBOSOMAL PROTEIN S14"/>
    <property type="match status" value="1"/>
</dbReference>
<organism evidence="8">
    <name type="scientific">Rhizophora mucronata</name>
    <name type="common">Asiatic mangrove</name>
    <dbReference type="NCBI Taxonomy" id="61149"/>
    <lineage>
        <taxon>Eukaryota</taxon>
        <taxon>Viridiplantae</taxon>
        <taxon>Streptophyta</taxon>
        <taxon>Embryophyta</taxon>
        <taxon>Tracheophyta</taxon>
        <taxon>Spermatophyta</taxon>
        <taxon>Magnoliopsida</taxon>
        <taxon>eudicotyledons</taxon>
        <taxon>Gunneridae</taxon>
        <taxon>Pentapetalae</taxon>
        <taxon>rosids</taxon>
        <taxon>fabids</taxon>
        <taxon>Malpighiales</taxon>
        <taxon>Rhizophoraceae</taxon>
        <taxon>Rhizophora</taxon>
    </lineage>
</organism>
<evidence type="ECO:0000256" key="6">
    <source>
        <dbReference type="ARBA" id="ARBA00040774"/>
    </source>
</evidence>
<dbReference type="NCBIfam" id="NF006477">
    <property type="entry name" value="PRK08881.1"/>
    <property type="match status" value="1"/>
</dbReference>
<dbReference type="GO" id="GO:0005739">
    <property type="term" value="C:mitochondrion"/>
    <property type="evidence" value="ECO:0007669"/>
    <property type="project" value="UniProtKB-SubCell"/>
</dbReference>
<evidence type="ECO:0000256" key="4">
    <source>
        <dbReference type="ARBA" id="ARBA00023128"/>
    </source>
</evidence>
<dbReference type="PANTHER" id="PTHR19836">
    <property type="entry name" value="30S RIBOSOMAL PROTEIN S14"/>
    <property type="match status" value="1"/>
</dbReference>
<evidence type="ECO:0000256" key="2">
    <source>
        <dbReference type="ARBA" id="ARBA00009083"/>
    </source>
</evidence>
<dbReference type="SUPFAM" id="SSF57716">
    <property type="entry name" value="Glucocorticoid receptor-like (DNA-binding domain)"/>
    <property type="match status" value="1"/>
</dbReference>
<evidence type="ECO:0000256" key="1">
    <source>
        <dbReference type="ARBA" id="ARBA00004173"/>
    </source>
</evidence>
<dbReference type="InterPro" id="IPR001209">
    <property type="entry name" value="Ribosomal_uS14"/>
</dbReference>
<dbReference type="GO" id="GO:0015935">
    <property type="term" value="C:small ribosomal subunit"/>
    <property type="evidence" value="ECO:0007669"/>
    <property type="project" value="TreeGrafter"/>
</dbReference>
<evidence type="ECO:0000256" key="7">
    <source>
        <dbReference type="ARBA" id="ARBA00042804"/>
    </source>
</evidence>
<accession>A0A2P2N1H8</accession>
<dbReference type="Pfam" id="PF00253">
    <property type="entry name" value="Ribosomal_S14"/>
    <property type="match status" value="1"/>
</dbReference>
<dbReference type="AlphaFoldDB" id="A0A2P2N1H8"/>
<dbReference type="PROSITE" id="PS00527">
    <property type="entry name" value="RIBOSOMAL_S14"/>
    <property type="match status" value="1"/>
</dbReference>
<evidence type="ECO:0000256" key="5">
    <source>
        <dbReference type="ARBA" id="ARBA00023274"/>
    </source>
</evidence>
<dbReference type="GO" id="GO:0006412">
    <property type="term" value="P:translation"/>
    <property type="evidence" value="ECO:0007669"/>
    <property type="project" value="InterPro"/>
</dbReference>
<name>A0A2P2N1H8_RHIMU</name>
<dbReference type="FunFam" id="1.10.287.1480:FF:000001">
    <property type="entry name" value="30S ribosomal protein S14"/>
    <property type="match status" value="1"/>
</dbReference>
<dbReference type="GO" id="GO:0003735">
    <property type="term" value="F:structural constituent of ribosome"/>
    <property type="evidence" value="ECO:0007669"/>
    <property type="project" value="InterPro"/>
</dbReference>
<comment type="similarity">
    <text evidence="2">Belongs to the universal ribosomal protein uS14 family.</text>
</comment>
<protein>
    <recommendedName>
        <fullName evidence="6">Small ribosomal subunit protein uS14m</fullName>
    </recommendedName>
    <alternativeName>
        <fullName evidence="7">Ribosomal protein S14, mitochondrial</fullName>
    </alternativeName>
</protein>
<reference evidence="8" key="1">
    <citation type="submission" date="2018-02" db="EMBL/GenBank/DDBJ databases">
        <title>Rhizophora mucronata_Transcriptome.</title>
        <authorList>
            <person name="Meera S.P."/>
            <person name="Sreeshan A."/>
            <person name="Augustine A."/>
        </authorList>
    </citation>
    <scope>NUCLEOTIDE SEQUENCE</scope>
    <source>
        <tissue evidence="8">Leaf</tissue>
    </source>
</reference>
<sequence>MTSFLQKLTAINTKNQCMRDNNRRVLAEKHELRRKLYKSLVRDPSLPSEMRENALYKLSKLPRNSSFTRVRNRCIFTGRPRGVYQAFRMSRIVFRTLASNGMLNGIKKASW</sequence>
<keyword evidence="3 8" id="KW-0689">Ribosomal protein</keyword>
<comment type="subcellular location">
    <subcellularLocation>
        <location evidence="1">Mitochondrion</location>
    </subcellularLocation>
</comment>
<dbReference type="InterPro" id="IPR018271">
    <property type="entry name" value="Ribosomal_uS14_CS"/>
</dbReference>